<dbReference type="AlphaFoldDB" id="A0A848FI12"/>
<comment type="similarity">
    <text evidence="2">Belongs to the type III secretion exporter family.</text>
</comment>
<dbReference type="InterPro" id="IPR029025">
    <property type="entry name" value="T3SS_substrate_exporter_C"/>
</dbReference>
<dbReference type="GO" id="GO:0009306">
    <property type="term" value="P:protein secretion"/>
    <property type="evidence" value="ECO:0007669"/>
    <property type="project" value="InterPro"/>
</dbReference>
<evidence type="ECO:0000256" key="9">
    <source>
        <dbReference type="SAM" id="Phobius"/>
    </source>
</evidence>
<evidence type="ECO:0000256" key="2">
    <source>
        <dbReference type="ARBA" id="ARBA00010690"/>
    </source>
</evidence>
<name>A0A848FI12_9BURK</name>
<evidence type="ECO:0000256" key="8">
    <source>
        <dbReference type="SAM" id="MobiDB-lite"/>
    </source>
</evidence>
<keyword evidence="11" id="KW-1185">Reference proteome</keyword>
<evidence type="ECO:0000256" key="5">
    <source>
        <dbReference type="ARBA" id="ARBA00022989"/>
    </source>
</evidence>
<protein>
    <submittedName>
        <fullName evidence="10">Type III secretion system export apparatus subunit SctU</fullName>
    </submittedName>
</protein>
<evidence type="ECO:0000313" key="11">
    <source>
        <dbReference type="Proteomes" id="UP000574067"/>
    </source>
</evidence>
<comment type="subcellular location">
    <subcellularLocation>
        <location evidence="1">Cell membrane</location>
        <topology evidence="1">Multi-pass membrane protein</topology>
    </subcellularLocation>
</comment>
<dbReference type="InterPro" id="IPR006135">
    <property type="entry name" value="T3SS_substrate_exporter"/>
</dbReference>
<evidence type="ECO:0000256" key="1">
    <source>
        <dbReference type="ARBA" id="ARBA00004651"/>
    </source>
</evidence>
<dbReference type="RefSeq" id="WP_169163396.1">
    <property type="nucleotide sequence ID" value="NZ_JABBFW010000033.1"/>
</dbReference>
<sequence>MAEDSGDKTEKPTPKRLQDARKKGDVPKSKELGSTLLLGVWLGLGGLAVGEATQRLGALFEAFFTTIGRGWAVTGFAGAVRALGMQALEAGLMLTALLLAPVAAAGLLIEFLQTGPILTFEKVKPKLENMDPVGGVKRMFSLDNLVEVLKAIIKAALLLSIGWLVLRAALPQLVGLARSPQQSPQVIGALTWDLTSRLVLWTLGVFALVAMLDFVYQRHAFEKKMRMSLRDIKQEYKESEGDPIIKQQRKQAHQEWSQRNQAQAARNANVLVVNPTHVAIAIDYDRESSPVPTIAAKGEDHVARAMREAAEEAGVPIVRNVPLARDLLKRGEPGEIVPGDLFEIIAEVILWAREVRERVEAQRREAEGEAQSPLPAPRIAAPGEDLTHYPDPSWKRS</sequence>
<proteinExistence type="inferred from homology"/>
<dbReference type="PRINTS" id="PR00950">
    <property type="entry name" value="TYPE3IMSPROT"/>
</dbReference>
<evidence type="ECO:0000256" key="6">
    <source>
        <dbReference type="ARBA" id="ARBA00023026"/>
    </source>
</evidence>
<keyword evidence="3" id="KW-1003">Cell membrane</keyword>
<accession>A0A848FI12</accession>
<dbReference type="Gene3D" id="3.40.1690.10">
    <property type="entry name" value="secretion proteins EscU"/>
    <property type="match status" value="1"/>
</dbReference>
<dbReference type="GO" id="GO:0005886">
    <property type="term" value="C:plasma membrane"/>
    <property type="evidence" value="ECO:0007669"/>
    <property type="project" value="UniProtKB-SubCell"/>
</dbReference>
<reference evidence="10 11" key="1">
    <citation type="submission" date="2020-04" db="EMBL/GenBank/DDBJ databases">
        <title>Azohydromonas sp. isolated from soil.</title>
        <authorList>
            <person name="Dahal R.H."/>
        </authorList>
    </citation>
    <scope>NUCLEOTIDE SEQUENCE [LARGE SCALE GENOMIC DNA]</scope>
    <source>
        <strain evidence="10 11">G-1-1-14</strain>
    </source>
</reference>
<organism evidence="10 11">
    <name type="scientific">Azohydromonas caseinilytica</name>
    <dbReference type="NCBI Taxonomy" id="2728836"/>
    <lineage>
        <taxon>Bacteria</taxon>
        <taxon>Pseudomonadati</taxon>
        <taxon>Pseudomonadota</taxon>
        <taxon>Betaproteobacteria</taxon>
        <taxon>Burkholderiales</taxon>
        <taxon>Sphaerotilaceae</taxon>
        <taxon>Azohydromonas</taxon>
    </lineage>
</organism>
<dbReference type="Pfam" id="PF01312">
    <property type="entry name" value="Bac_export_2"/>
    <property type="match status" value="1"/>
</dbReference>
<feature type="transmembrane region" description="Helical" evidence="9">
    <location>
        <begin position="148"/>
        <end position="170"/>
    </location>
</feature>
<keyword evidence="4 9" id="KW-0812">Transmembrane</keyword>
<feature type="transmembrane region" description="Helical" evidence="9">
    <location>
        <begin position="32"/>
        <end position="50"/>
    </location>
</feature>
<feature type="region of interest" description="Disordered" evidence="8">
    <location>
        <begin position="360"/>
        <end position="397"/>
    </location>
</feature>
<dbReference type="PANTHER" id="PTHR30531">
    <property type="entry name" value="FLAGELLAR BIOSYNTHETIC PROTEIN FLHB"/>
    <property type="match status" value="1"/>
</dbReference>
<keyword evidence="7 9" id="KW-0472">Membrane</keyword>
<gene>
    <name evidence="10" type="primary">sctU</name>
    <name evidence="10" type="ORF">HHL10_26395</name>
</gene>
<feature type="transmembrane region" description="Helical" evidence="9">
    <location>
        <begin position="62"/>
        <end position="84"/>
    </location>
</feature>
<feature type="transmembrane region" description="Helical" evidence="9">
    <location>
        <begin position="198"/>
        <end position="216"/>
    </location>
</feature>
<keyword evidence="6" id="KW-0843">Virulence</keyword>
<dbReference type="EMBL" id="JABBFW010000033">
    <property type="protein sequence ID" value="NML18505.1"/>
    <property type="molecule type" value="Genomic_DNA"/>
</dbReference>
<feature type="transmembrane region" description="Helical" evidence="9">
    <location>
        <begin position="90"/>
        <end position="112"/>
    </location>
</feature>
<dbReference type="SUPFAM" id="SSF160544">
    <property type="entry name" value="EscU C-terminal domain-like"/>
    <property type="match status" value="1"/>
</dbReference>
<keyword evidence="5 9" id="KW-1133">Transmembrane helix</keyword>
<dbReference type="PANTHER" id="PTHR30531:SF14">
    <property type="entry name" value="SURFACE PRESENTATION OF ANTIGENS PROTEIN SPAS"/>
    <property type="match status" value="1"/>
</dbReference>
<dbReference type="NCBIfam" id="TIGR01404">
    <property type="entry name" value="FlhB_rel_III"/>
    <property type="match status" value="1"/>
</dbReference>
<evidence type="ECO:0000256" key="7">
    <source>
        <dbReference type="ARBA" id="ARBA00023136"/>
    </source>
</evidence>
<dbReference type="Gene3D" id="6.10.250.2080">
    <property type="match status" value="1"/>
</dbReference>
<feature type="region of interest" description="Disordered" evidence="8">
    <location>
        <begin position="1"/>
        <end position="28"/>
    </location>
</feature>
<dbReference type="InterPro" id="IPR006307">
    <property type="entry name" value="BsaZ-like"/>
</dbReference>
<evidence type="ECO:0000256" key="3">
    <source>
        <dbReference type="ARBA" id="ARBA00022475"/>
    </source>
</evidence>
<comment type="caution">
    <text evidence="10">The sequence shown here is derived from an EMBL/GenBank/DDBJ whole genome shotgun (WGS) entry which is preliminary data.</text>
</comment>
<dbReference type="Proteomes" id="UP000574067">
    <property type="component" value="Unassembled WGS sequence"/>
</dbReference>
<evidence type="ECO:0000256" key="4">
    <source>
        <dbReference type="ARBA" id="ARBA00022692"/>
    </source>
</evidence>
<evidence type="ECO:0000313" key="10">
    <source>
        <dbReference type="EMBL" id="NML18505.1"/>
    </source>
</evidence>